<sequence>MKTPKLLFTLLMAFAFYASADAQVSVNVSVGTPPAWAPATPAGVEYYYLPDIDSYYDIRTTEYIYVTNGRWIRSRSLPVAYRTYHPTPARTIIINDYHGRSPYVKYKVHKVKYKGPKKVVVKEGGGHGNGNGKGHGKGHGKH</sequence>
<proteinExistence type="predicted"/>
<accession>A0A7Y8Y2N5</accession>
<dbReference type="AlphaFoldDB" id="A0A7Y8Y2N5"/>
<gene>
    <name evidence="3" type="ORF">HZF10_07710</name>
</gene>
<evidence type="ECO:0000256" key="2">
    <source>
        <dbReference type="SAM" id="SignalP"/>
    </source>
</evidence>
<keyword evidence="4" id="KW-1185">Reference proteome</keyword>
<dbReference type="EMBL" id="JACBJI010000003">
    <property type="protein sequence ID" value="NYA70798.1"/>
    <property type="molecule type" value="Genomic_DNA"/>
</dbReference>
<keyword evidence="2" id="KW-0732">Signal</keyword>
<evidence type="ECO:0000313" key="3">
    <source>
        <dbReference type="EMBL" id="NYA70798.1"/>
    </source>
</evidence>
<dbReference type="RefSeq" id="WP_176005622.1">
    <property type="nucleotide sequence ID" value="NZ_JABWMI010000010.1"/>
</dbReference>
<evidence type="ECO:0000256" key="1">
    <source>
        <dbReference type="SAM" id="MobiDB-lite"/>
    </source>
</evidence>
<evidence type="ECO:0000313" key="4">
    <source>
        <dbReference type="Proteomes" id="UP000535020"/>
    </source>
</evidence>
<feature type="region of interest" description="Disordered" evidence="1">
    <location>
        <begin position="120"/>
        <end position="142"/>
    </location>
</feature>
<organism evidence="3 4">
    <name type="scientific">Flavobacterium agri</name>
    <dbReference type="NCBI Taxonomy" id="2743471"/>
    <lineage>
        <taxon>Bacteria</taxon>
        <taxon>Pseudomonadati</taxon>
        <taxon>Bacteroidota</taxon>
        <taxon>Flavobacteriia</taxon>
        <taxon>Flavobacteriales</taxon>
        <taxon>Flavobacteriaceae</taxon>
        <taxon>Flavobacterium</taxon>
    </lineage>
</organism>
<protein>
    <submittedName>
        <fullName evidence="3">Uncharacterized protein</fullName>
    </submittedName>
</protein>
<name>A0A7Y8Y2N5_9FLAO</name>
<feature type="signal peptide" evidence="2">
    <location>
        <begin position="1"/>
        <end position="20"/>
    </location>
</feature>
<reference evidence="3 4" key="1">
    <citation type="submission" date="2020-07" db="EMBL/GenBank/DDBJ databases">
        <authorList>
            <person name="Sun Q."/>
        </authorList>
    </citation>
    <scope>NUCLEOTIDE SEQUENCE [LARGE SCALE GENOMIC DNA]</scope>
    <source>
        <strain evidence="3 4">MAH-1</strain>
    </source>
</reference>
<dbReference type="Proteomes" id="UP000535020">
    <property type="component" value="Unassembled WGS sequence"/>
</dbReference>
<feature type="chain" id="PRO_5030548640" evidence="2">
    <location>
        <begin position="21"/>
        <end position="142"/>
    </location>
</feature>
<comment type="caution">
    <text evidence="3">The sequence shown here is derived from an EMBL/GenBank/DDBJ whole genome shotgun (WGS) entry which is preliminary data.</text>
</comment>